<keyword evidence="8 13" id="KW-0418">Kinase</keyword>
<dbReference type="OrthoDB" id="9776727at2"/>
<evidence type="ECO:0000256" key="9">
    <source>
        <dbReference type="ARBA" id="ARBA00022840"/>
    </source>
</evidence>
<comment type="subcellular location">
    <subcellularLocation>
        <location evidence="2 13">Cell membrane</location>
        <topology evidence="2 13">Multi-pass membrane protein</topology>
    </subcellularLocation>
</comment>
<dbReference type="InterPro" id="IPR000014">
    <property type="entry name" value="PAS"/>
</dbReference>
<dbReference type="InterPro" id="IPR045671">
    <property type="entry name" value="NtrY-like_N"/>
</dbReference>
<dbReference type="InterPro" id="IPR003660">
    <property type="entry name" value="HAMP_dom"/>
</dbReference>
<evidence type="ECO:0000256" key="13">
    <source>
        <dbReference type="PIRNR" id="PIRNR037532"/>
    </source>
</evidence>
<feature type="transmembrane region" description="Helical" evidence="14">
    <location>
        <begin position="304"/>
        <end position="327"/>
    </location>
</feature>
<dbReference type="GO" id="GO:0006355">
    <property type="term" value="P:regulation of DNA-templated transcription"/>
    <property type="evidence" value="ECO:0007669"/>
    <property type="project" value="InterPro"/>
</dbReference>
<dbReference type="Pfam" id="PF00989">
    <property type="entry name" value="PAS"/>
    <property type="match status" value="1"/>
</dbReference>
<feature type="transmembrane region" description="Helical" evidence="14">
    <location>
        <begin position="107"/>
        <end position="134"/>
    </location>
</feature>
<dbReference type="SMART" id="SM00388">
    <property type="entry name" value="HisKA"/>
    <property type="match status" value="1"/>
</dbReference>
<dbReference type="InterPro" id="IPR017232">
    <property type="entry name" value="NtrY"/>
</dbReference>
<dbReference type="Pfam" id="PF02518">
    <property type="entry name" value="HATPase_c"/>
    <property type="match status" value="1"/>
</dbReference>
<evidence type="ECO:0000256" key="5">
    <source>
        <dbReference type="ARBA" id="ARBA00022679"/>
    </source>
</evidence>
<dbReference type="RefSeq" id="WP_109902407.1">
    <property type="nucleotide sequence ID" value="NZ_QGLE01000001.1"/>
</dbReference>
<dbReference type="PANTHER" id="PTHR43065:SF10">
    <property type="entry name" value="PEROXIDE STRESS-ACTIVATED HISTIDINE KINASE MAK3"/>
    <property type="match status" value="1"/>
</dbReference>
<dbReference type="InterPro" id="IPR035965">
    <property type="entry name" value="PAS-like_dom_sf"/>
</dbReference>
<dbReference type="SUPFAM" id="SSF158472">
    <property type="entry name" value="HAMP domain-like"/>
    <property type="match status" value="1"/>
</dbReference>
<dbReference type="SMART" id="SM00304">
    <property type="entry name" value="HAMP"/>
    <property type="match status" value="1"/>
</dbReference>
<evidence type="ECO:0000259" key="16">
    <source>
        <dbReference type="PROSITE" id="PS50112"/>
    </source>
</evidence>
<dbReference type="Proteomes" id="UP000245461">
    <property type="component" value="Unassembled WGS sequence"/>
</dbReference>
<dbReference type="GO" id="GO:0009399">
    <property type="term" value="P:nitrogen fixation"/>
    <property type="evidence" value="ECO:0007669"/>
    <property type="project" value="UniProtKB-UniRule"/>
</dbReference>
<dbReference type="Gene3D" id="3.30.450.20">
    <property type="entry name" value="PAS domain"/>
    <property type="match status" value="1"/>
</dbReference>
<dbReference type="CDD" id="cd00082">
    <property type="entry name" value="HisKA"/>
    <property type="match status" value="1"/>
</dbReference>
<evidence type="ECO:0000256" key="7">
    <source>
        <dbReference type="ARBA" id="ARBA00022741"/>
    </source>
</evidence>
<evidence type="ECO:0000256" key="4">
    <source>
        <dbReference type="ARBA" id="ARBA00022553"/>
    </source>
</evidence>
<dbReference type="EMBL" id="QGLE01000001">
    <property type="protein sequence ID" value="PWR25930.1"/>
    <property type="molecule type" value="Genomic_DNA"/>
</dbReference>
<dbReference type="InterPro" id="IPR004358">
    <property type="entry name" value="Sig_transdc_His_kin-like_C"/>
</dbReference>
<evidence type="ECO:0000256" key="12">
    <source>
        <dbReference type="ARBA" id="ARBA00023136"/>
    </source>
</evidence>
<dbReference type="Gene3D" id="6.10.340.10">
    <property type="match status" value="1"/>
</dbReference>
<dbReference type="CDD" id="cd00130">
    <property type="entry name" value="PAS"/>
    <property type="match status" value="1"/>
</dbReference>
<dbReference type="GO" id="GO:0005886">
    <property type="term" value="C:plasma membrane"/>
    <property type="evidence" value="ECO:0007669"/>
    <property type="project" value="UniProtKB-SubCell"/>
</dbReference>
<dbReference type="GO" id="GO:0005524">
    <property type="term" value="F:ATP binding"/>
    <property type="evidence" value="ECO:0007669"/>
    <property type="project" value="UniProtKB-UniRule"/>
</dbReference>
<keyword evidence="7 13" id="KW-0547">Nucleotide-binding</keyword>
<dbReference type="CDD" id="cd06225">
    <property type="entry name" value="HAMP"/>
    <property type="match status" value="1"/>
</dbReference>
<dbReference type="GO" id="GO:0000155">
    <property type="term" value="F:phosphorelay sensor kinase activity"/>
    <property type="evidence" value="ECO:0007669"/>
    <property type="project" value="InterPro"/>
</dbReference>
<dbReference type="Pfam" id="PF00672">
    <property type="entry name" value="HAMP"/>
    <property type="match status" value="1"/>
</dbReference>
<evidence type="ECO:0000313" key="19">
    <source>
        <dbReference type="Proteomes" id="UP000245461"/>
    </source>
</evidence>
<feature type="domain" description="Histidine kinase" evidence="15">
    <location>
        <begin position="518"/>
        <end position="736"/>
    </location>
</feature>
<evidence type="ECO:0000256" key="8">
    <source>
        <dbReference type="ARBA" id="ARBA00022777"/>
    </source>
</evidence>
<gene>
    <name evidence="18" type="ORF">DKG74_02985</name>
</gene>
<keyword evidence="9 13" id="KW-0067">ATP-binding</keyword>
<dbReference type="PIRSF" id="PIRSF037532">
    <property type="entry name" value="STHK_NtrY"/>
    <property type="match status" value="1"/>
</dbReference>
<evidence type="ECO:0000259" key="17">
    <source>
        <dbReference type="PROSITE" id="PS50885"/>
    </source>
</evidence>
<dbReference type="PANTHER" id="PTHR43065">
    <property type="entry name" value="SENSOR HISTIDINE KINASE"/>
    <property type="match status" value="1"/>
</dbReference>
<keyword evidence="4" id="KW-0597">Phosphoprotein</keyword>
<dbReference type="PROSITE" id="PS50109">
    <property type="entry name" value="HIS_KIN"/>
    <property type="match status" value="1"/>
</dbReference>
<dbReference type="InterPro" id="IPR036890">
    <property type="entry name" value="HATPase_C_sf"/>
</dbReference>
<organism evidence="18 19">
    <name type="scientific">Zavarzinia aquatilis</name>
    <dbReference type="NCBI Taxonomy" id="2211142"/>
    <lineage>
        <taxon>Bacteria</taxon>
        <taxon>Pseudomonadati</taxon>
        <taxon>Pseudomonadota</taxon>
        <taxon>Alphaproteobacteria</taxon>
        <taxon>Rhodospirillales</taxon>
        <taxon>Zavarziniaceae</taxon>
        <taxon>Zavarzinia</taxon>
    </lineage>
</organism>
<dbReference type="Gene3D" id="1.10.287.130">
    <property type="match status" value="1"/>
</dbReference>
<evidence type="ECO:0000256" key="11">
    <source>
        <dbReference type="ARBA" id="ARBA00023012"/>
    </source>
</evidence>
<reference evidence="18 19" key="1">
    <citation type="submission" date="2018-05" db="EMBL/GenBank/DDBJ databases">
        <title>Zavarzinia sp. HR-AS.</title>
        <authorList>
            <person name="Lee Y."/>
            <person name="Jeon C.O."/>
        </authorList>
    </citation>
    <scope>NUCLEOTIDE SEQUENCE [LARGE SCALE GENOMIC DNA]</scope>
    <source>
        <strain evidence="18 19">HR-AS</strain>
    </source>
</reference>
<dbReference type="EC" id="2.7.13.3" evidence="13"/>
<dbReference type="SUPFAM" id="SSF55874">
    <property type="entry name" value="ATPase domain of HSP90 chaperone/DNA topoisomerase II/histidine kinase"/>
    <property type="match status" value="1"/>
</dbReference>
<dbReference type="InterPro" id="IPR013767">
    <property type="entry name" value="PAS_fold"/>
</dbReference>
<dbReference type="SUPFAM" id="SSF47384">
    <property type="entry name" value="Homodimeric domain of signal transducing histidine kinase"/>
    <property type="match status" value="1"/>
</dbReference>
<dbReference type="PROSITE" id="PS50885">
    <property type="entry name" value="HAMP"/>
    <property type="match status" value="1"/>
</dbReference>
<keyword evidence="12 13" id="KW-0472">Membrane</keyword>
<feature type="domain" description="PAS" evidence="16">
    <location>
        <begin position="393"/>
        <end position="465"/>
    </location>
</feature>
<feature type="transmembrane region" description="Helical" evidence="14">
    <location>
        <begin position="64"/>
        <end position="87"/>
    </location>
</feature>
<keyword evidence="6 13" id="KW-0812">Transmembrane</keyword>
<keyword evidence="11 13" id="KW-0902">Two-component regulatory system</keyword>
<dbReference type="PRINTS" id="PR00344">
    <property type="entry name" value="BCTRLSENSOR"/>
</dbReference>
<evidence type="ECO:0000256" key="14">
    <source>
        <dbReference type="SAM" id="Phobius"/>
    </source>
</evidence>
<dbReference type="InterPro" id="IPR005467">
    <property type="entry name" value="His_kinase_dom"/>
</dbReference>
<keyword evidence="10 14" id="KW-1133">Transmembrane helix</keyword>
<evidence type="ECO:0000256" key="10">
    <source>
        <dbReference type="ARBA" id="ARBA00022989"/>
    </source>
</evidence>
<evidence type="ECO:0000256" key="6">
    <source>
        <dbReference type="ARBA" id="ARBA00022692"/>
    </source>
</evidence>
<sequence>MGVVLTNVAENPRASRAARIETWISSGSISRRLVVTLVLLAAASGTATYLALRDPTVQDGNTALIIPLLLLDLVLILALASLVAARLVQLWWARRSGLAGAKLHVRIVALFGAIAAVPTIFLGIASALFFNLIIDTWFSARVQGAVSDSVVIAKAYVEEHSKTIEADIRAMANDVNRKALLIDNNPELFGLMLENQSAVRGLAEAIVINSTGQVLARTALSFGMEFDRLPAGTLDRARNGEVVIITTEDDRVRALIRLDSFLDAYLYVGRFVDPRVIAYVERTQAAVAEYNELQKRRLGIQVTFAFVFVLVGLLILLTAILAGLWLATRLVEPVARLFGATERLRDGDLAARVETGTSDDELSSLGRAFNRMAGQIEAQHGALRDANHQLDERRRFTEAVLAGVSAGVLGVDTEGRITLPNRSAVELLNTTADHLVGELIDEVVPEMSALLAEARARPEREVQAQINLTRGGQSRHFSVRIVGEQSGRAVRGFVVTFDDVTDLVSAQRSAAWADIARRIAHEIKNPLTPIQLSAERLKRKYGKEIASDPEVFNQCTETIIRQVGDIGRMVDEFSSFARMPTAVFRMDDLSEQIRQAVFLAHVASPGILFQTRLPEDAVHALFDGRQIGQALTNVLKNAAEAIEGRDQAPDLPQGRIETVLTAEGDLVRIEIRDNGRGLPEAERDRLTEPYVTTRAKGTGLGLAIVRKILEEHGGAVALSDNPTGGAVVTLSFPWRQETALDATQAEARTAHGA</sequence>
<keyword evidence="19" id="KW-1185">Reference proteome</keyword>
<feature type="transmembrane region" description="Helical" evidence="14">
    <location>
        <begin position="33"/>
        <end position="52"/>
    </location>
</feature>
<keyword evidence="3 13" id="KW-1003">Cell membrane</keyword>
<accession>A0A317EIN1</accession>
<dbReference type="SMART" id="SM00387">
    <property type="entry name" value="HATPase_c"/>
    <property type="match status" value="1"/>
</dbReference>
<dbReference type="SUPFAM" id="SSF55785">
    <property type="entry name" value="PYP-like sensor domain (PAS domain)"/>
    <property type="match status" value="1"/>
</dbReference>
<dbReference type="InterPro" id="IPR003594">
    <property type="entry name" value="HATPase_dom"/>
</dbReference>
<dbReference type="Gene3D" id="3.30.565.10">
    <property type="entry name" value="Histidine kinase-like ATPase, C-terminal domain"/>
    <property type="match status" value="1"/>
</dbReference>
<dbReference type="PROSITE" id="PS50112">
    <property type="entry name" value="PAS"/>
    <property type="match status" value="1"/>
</dbReference>
<evidence type="ECO:0000256" key="2">
    <source>
        <dbReference type="ARBA" id="ARBA00004651"/>
    </source>
</evidence>
<proteinExistence type="predicted"/>
<dbReference type="AlphaFoldDB" id="A0A317EIN1"/>
<name>A0A317EIN1_9PROT</name>
<evidence type="ECO:0000256" key="3">
    <source>
        <dbReference type="ARBA" id="ARBA00022475"/>
    </source>
</evidence>
<evidence type="ECO:0000313" key="18">
    <source>
        <dbReference type="EMBL" id="PWR25930.1"/>
    </source>
</evidence>
<dbReference type="Pfam" id="PF19312">
    <property type="entry name" value="NtrY_N"/>
    <property type="match status" value="1"/>
</dbReference>
<dbReference type="Pfam" id="PF00512">
    <property type="entry name" value="HisKA"/>
    <property type="match status" value="1"/>
</dbReference>
<protein>
    <recommendedName>
        <fullName evidence="13">Nitrogen regulation protein</fullName>
        <ecNumber evidence="13">2.7.13.3</ecNumber>
    </recommendedName>
</protein>
<dbReference type="InterPro" id="IPR036097">
    <property type="entry name" value="HisK_dim/P_sf"/>
</dbReference>
<keyword evidence="13" id="KW-0535">Nitrogen fixation</keyword>
<evidence type="ECO:0000256" key="1">
    <source>
        <dbReference type="ARBA" id="ARBA00000085"/>
    </source>
</evidence>
<evidence type="ECO:0000259" key="15">
    <source>
        <dbReference type="PROSITE" id="PS50109"/>
    </source>
</evidence>
<comment type="catalytic activity">
    <reaction evidence="1 13">
        <text>ATP + protein L-histidine = ADP + protein N-phospho-L-histidine.</text>
        <dbReference type="EC" id="2.7.13.3"/>
    </reaction>
</comment>
<comment type="caution">
    <text evidence="18">The sequence shown here is derived from an EMBL/GenBank/DDBJ whole genome shotgun (WGS) entry which is preliminary data.</text>
</comment>
<feature type="domain" description="HAMP" evidence="17">
    <location>
        <begin position="328"/>
        <end position="381"/>
    </location>
</feature>
<keyword evidence="5 13" id="KW-0808">Transferase</keyword>
<dbReference type="InterPro" id="IPR003661">
    <property type="entry name" value="HisK_dim/P_dom"/>
</dbReference>